<dbReference type="Gene3D" id="3.40.1740.10">
    <property type="entry name" value="VC0467-like"/>
    <property type="match status" value="1"/>
</dbReference>
<dbReference type="InterPro" id="IPR003774">
    <property type="entry name" value="AlgH-like"/>
</dbReference>
<dbReference type="NCBIfam" id="NF001268">
    <property type="entry name" value="PRK00228.1-4"/>
    <property type="match status" value="1"/>
</dbReference>
<keyword evidence="4" id="KW-1185">Reference proteome</keyword>
<dbReference type="Proteomes" id="UP000248795">
    <property type="component" value="Unassembled WGS sequence"/>
</dbReference>
<sequence length="220" mass="23647">MALVCPASGSPREAAALVLKDSEGNGMTKGPYLDGQLLIAMPGMSDPRFDRSVIYMCAHSEQGAMGIIINKTTPMMSFGELLSQLDLAEEDALSPPDQLMQMPVLFGGPVEQGRGFVLHTSDYFTEDSSLPVSENIALTATVDILRAMARGEGPERAVLALGYAGWAPGQLENEIQHNGWLTCQADEELLFGLDFDARYLAALRKLKIDPAMLSSDSGHA</sequence>
<dbReference type="HAMAP" id="MF_00758">
    <property type="entry name" value="UPF0301"/>
    <property type="match status" value="1"/>
</dbReference>
<dbReference type="GO" id="GO:0005829">
    <property type="term" value="C:cytosol"/>
    <property type="evidence" value="ECO:0007669"/>
    <property type="project" value="TreeGrafter"/>
</dbReference>
<name>A0A2W2AQB6_9HYPH</name>
<dbReference type="EMBL" id="QKVK01000008">
    <property type="protein sequence ID" value="PZF75792.1"/>
    <property type="molecule type" value="Genomic_DNA"/>
</dbReference>
<accession>A0A2W2AQB6</accession>
<protein>
    <recommendedName>
        <fullName evidence="2">UPF0301 protein DK847_16335</fullName>
    </recommendedName>
</protein>
<reference evidence="4" key="1">
    <citation type="submission" date="2018-06" db="EMBL/GenBank/DDBJ databases">
        <title>Aestuariibacter litoralis strain KCTC 52945T.</title>
        <authorList>
            <person name="Li X."/>
            <person name="Salam N."/>
            <person name="Li J.-L."/>
            <person name="Chen Y.-M."/>
            <person name="Yang Z.-W."/>
            <person name="Zhang L.-Y."/>
            <person name="Han M.-X."/>
            <person name="Xiao M."/>
            <person name="Li W.-J."/>
        </authorList>
    </citation>
    <scope>NUCLEOTIDE SEQUENCE [LARGE SCALE GENOMIC DNA]</scope>
    <source>
        <strain evidence="4">KCTC 52945</strain>
    </source>
</reference>
<dbReference type="Pfam" id="PF02622">
    <property type="entry name" value="DUF179"/>
    <property type="match status" value="1"/>
</dbReference>
<dbReference type="AlphaFoldDB" id="A0A2W2AQB6"/>
<organism evidence="3 4">
    <name type="scientific">Aestuariivirga litoralis</name>
    <dbReference type="NCBI Taxonomy" id="2650924"/>
    <lineage>
        <taxon>Bacteria</taxon>
        <taxon>Pseudomonadati</taxon>
        <taxon>Pseudomonadota</taxon>
        <taxon>Alphaproteobacteria</taxon>
        <taxon>Hyphomicrobiales</taxon>
        <taxon>Aestuariivirgaceae</taxon>
        <taxon>Aestuariivirga</taxon>
    </lineage>
</organism>
<dbReference type="NCBIfam" id="NF001266">
    <property type="entry name" value="PRK00228.1-1"/>
    <property type="match status" value="1"/>
</dbReference>
<comment type="caution">
    <text evidence="3">The sequence shown here is derived from an EMBL/GenBank/DDBJ whole genome shotgun (WGS) entry which is preliminary data.</text>
</comment>
<evidence type="ECO:0000313" key="3">
    <source>
        <dbReference type="EMBL" id="PZF75792.1"/>
    </source>
</evidence>
<evidence type="ECO:0000256" key="1">
    <source>
        <dbReference type="ARBA" id="ARBA00009600"/>
    </source>
</evidence>
<proteinExistence type="inferred from homology"/>
<evidence type="ECO:0000313" key="4">
    <source>
        <dbReference type="Proteomes" id="UP000248795"/>
    </source>
</evidence>
<dbReference type="PANTHER" id="PTHR30327">
    <property type="entry name" value="UNCHARACTERIZED PROTEIN YQGE"/>
    <property type="match status" value="1"/>
</dbReference>
<dbReference type="SUPFAM" id="SSF143456">
    <property type="entry name" value="VC0467-like"/>
    <property type="match status" value="1"/>
</dbReference>
<dbReference type="PANTHER" id="PTHR30327:SF1">
    <property type="entry name" value="UPF0301 PROTEIN YQGE"/>
    <property type="match status" value="1"/>
</dbReference>
<comment type="similarity">
    <text evidence="1 2">Belongs to the UPF0301 (AlgH) family.</text>
</comment>
<dbReference type="RefSeq" id="WP_111199599.1">
    <property type="nucleotide sequence ID" value="NZ_QKVK01000008.1"/>
</dbReference>
<gene>
    <name evidence="3" type="ORF">DK847_16335</name>
</gene>
<evidence type="ECO:0000256" key="2">
    <source>
        <dbReference type="HAMAP-Rule" id="MF_00758"/>
    </source>
</evidence>